<evidence type="ECO:0000256" key="4">
    <source>
        <dbReference type="ARBA" id="ARBA00015552"/>
    </source>
</evidence>
<reference evidence="8 9" key="1">
    <citation type="submission" date="2018-05" db="EMBL/GenBank/DDBJ databases">
        <title>Salinimonas sp. HMF8227 Genome sequencing and assembly.</title>
        <authorList>
            <person name="Kang H."/>
            <person name="Kang J."/>
            <person name="Cha I."/>
            <person name="Kim H."/>
            <person name="Joh K."/>
        </authorList>
    </citation>
    <scope>NUCLEOTIDE SEQUENCE [LARGE SCALE GENOMIC DNA]</scope>
    <source>
        <strain evidence="8 9">HMF8227</strain>
    </source>
</reference>
<dbReference type="GO" id="GO:0017111">
    <property type="term" value="F:ribonucleoside triphosphate phosphatase activity"/>
    <property type="evidence" value="ECO:0007669"/>
    <property type="project" value="InterPro"/>
</dbReference>
<evidence type="ECO:0000313" key="8">
    <source>
        <dbReference type="EMBL" id="AWL12093.1"/>
    </source>
</evidence>
<protein>
    <recommendedName>
        <fullName evidence="4 6">Phosphatase NudJ</fullName>
        <ecNumber evidence="6">3.6.1.-</ecNumber>
    </recommendedName>
</protein>
<dbReference type="InterPro" id="IPR000086">
    <property type="entry name" value="NUDIX_hydrolase_dom"/>
</dbReference>
<dbReference type="InterPro" id="IPR020084">
    <property type="entry name" value="NUDIX_hydrolase_CS"/>
</dbReference>
<evidence type="ECO:0000256" key="1">
    <source>
        <dbReference type="ARBA" id="ARBA00001946"/>
    </source>
</evidence>
<dbReference type="InterPro" id="IPR033713">
    <property type="entry name" value="NudJ"/>
</dbReference>
<dbReference type="GO" id="GO:0004787">
    <property type="term" value="F:thiamine diphosphate phosphatase activity"/>
    <property type="evidence" value="ECO:0007669"/>
    <property type="project" value="InterPro"/>
</dbReference>
<dbReference type="EMBL" id="CP029347">
    <property type="protein sequence ID" value="AWL12093.1"/>
    <property type="molecule type" value="Genomic_DNA"/>
</dbReference>
<dbReference type="PANTHER" id="PTHR43222:SF11">
    <property type="entry name" value="PHOSPHATASE NUDJ"/>
    <property type="match status" value="1"/>
</dbReference>
<dbReference type="KEGG" id="salh:HMF8227_01619"/>
<evidence type="ECO:0000256" key="2">
    <source>
        <dbReference type="ARBA" id="ARBA00007608"/>
    </source>
</evidence>
<dbReference type="SUPFAM" id="SSF55811">
    <property type="entry name" value="Nudix"/>
    <property type="match status" value="1"/>
</dbReference>
<evidence type="ECO:0000256" key="6">
    <source>
        <dbReference type="RuleBase" id="RU364043"/>
    </source>
</evidence>
<dbReference type="PROSITE" id="PS51462">
    <property type="entry name" value="NUDIX"/>
    <property type="match status" value="1"/>
</dbReference>
<name>A0A2S2E374_9ALTE</name>
<dbReference type="AlphaFoldDB" id="A0A2S2E374"/>
<keyword evidence="5 6" id="KW-0378">Hydrolase</keyword>
<evidence type="ECO:0000313" key="9">
    <source>
        <dbReference type="Proteomes" id="UP000245728"/>
    </source>
</evidence>
<evidence type="ECO:0000256" key="3">
    <source>
        <dbReference type="ARBA" id="ARBA00011245"/>
    </source>
</evidence>
<dbReference type="InterPro" id="IPR015797">
    <property type="entry name" value="NUDIX_hydrolase-like_dom_sf"/>
</dbReference>
<comment type="similarity">
    <text evidence="2 6">Belongs to the Nudix hydrolase family. NudJ subfamily.</text>
</comment>
<dbReference type="PANTHER" id="PTHR43222">
    <property type="entry name" value="NUDIX HYDROLASE 23"/>
    <property type="match status" value="1"/>
</dbReference>
<gene>
    <name evidence="6 8" type="primary">nudJ</name>
    <name evidence="8" type="ORF">HMF8227_01619</name>
</gene>
<proteinExistence type="inferred from homology"/>
<feature type="domain" description="Nudix hydrolase" evidence="7">
    <location>
        <begin position="1"/>
        <end position="130"/>
    </location>
</feature>
<keyword evidence="9" id="KW-1185">Reference proteome</keyword>
<organism evidence="8 9">
    <name type="scientific">Saliniradius amylolyticus</name>
    <dbReference type="NCBI Taxonomy" id="2183582"/>
    <lineage>
        <taxon>Bacteria</taxon>
        <taxon>Pseudomonadati</taxon>
        <taxon>Pseudomonadota</taxon>
        <taxon>Gammaproteobacteria</taxon>
        <taxon>Alteromonadales</taxon>
        <taxon>Alteromonadaceae</taxon>
        <taxon>Saliniradius</taxon>
    </lineage>
</organism>
<dbReference type="EC" id="3.6.1.-" evidence="6"/>
<dbReference type="Pfam" id="PF00293">
    <property type="entry name" value="NUDIX"/>
    <property type="match status" value="1"/>
</dbReference>
<keyword evidence="6" id="KW-0460">Magnesium</keyword>
<dbReference type="GO" id="GO:0017110">
    <property type="term" value="F:nucleoside diphosphate phosphatase activity"/>
    <property type="evidence" value="ECO:0007669"/>
    <property type="project" value="InterPro"/>
</dbReference>
<accession>A0A2S2E374</accession>
<evidence type="ECO:0000259" key="7">
    <source>
        <dbReference type="PROSITE" id="PS51462"/>
    </source>
</evidence>
<dbReference type="Gene3D" id="3.90.79.10">
    <property type="entry name" value="Nucleoside Triphosphate Pyrophosphohydrolase"/>
    <property type="match status" value="1"/>
</dbReference>
<evidence type="ECO:0000256" key="5">
    <source>
        <dbReference type="ARBA" id="ARBA00022801"/>
    </source>
</evidence>
<comment type="subunit">
    <text evidence="3 6">Monomer.</text>
</comment>
<dbReference type="RefSeq" id="WP_109339696.1">
    <property type="nucleotide sequence ID" value="NZ_CP029347.1"/>
</dbReference>
<dbReference type="CDD" id="cd03675">
    <property type="entry name" value="NUDIX_Hydrolase"/>
    <property type="match status" value="1"/>
</dbReference>
<comment type="cofactor">
    <cofactor evidence="1 6">
        <name>Mg(2+)</name>
        <dbReference type="ChEBI" id="CHEBI:18420"/>
    </cofactor>
</comment>
<sequence length="156" mass="17901">MVRPHITVATVVEAQRRFLLVEEKIQGKVVFNQPAGHLKTDEDVVDGAKRELWEETGLDLSPQALTGIYLFDVPREDRSYLRFNFSLALDEPVGTAPRDPSIIRCHWLSLEQIRELDEERKLRSPLVLSSIVDYLKGHEYPLSILHRFLPATEPSL</sequence>
<dbReference type="OrthoDB" id="8594221at2"/>
<dbReference type="Proteomes" id="UP000245728">
    <property type="component" value="Chromosome"/>
</dbReference>
<dbReference type="PROSITE" id="PS00893">
    <property type="entry name" value="NUDIX_BOX"/>
    <property type="match status" value="1"/>
</dbReference>